<reference evidence="4 5" key="1">
    <citation type="journal article" date="2018" name="Nat. Ecol. Evol.">
        <title>Genomic signatures of mitonuclear coevolution across populations of Tigriopus californicus.</title>
        <authorList>
            <person name="Barreto F.S."/>
            <person name="Watson E.T."/>
            <person name="Lima T.G."/>
            <person name="Willett C.S."/>
            <person name="Edmands S."/>
            <person name="Li W."/>
            <person name="Burton R.S."/>
        </authorList>
    </citation>
    <scope>NUCLEOTIDE SEQUENCE [LARGE SCALE GENOMIC DNA]</scope>
    <source>
        <strain evidence="4 5">San Diego</strain>
    </source>
</reference>
<feature type="region of interest" description="Disordered" evidence="3">
    <location>
        <begin position="280"/>
        <end position="312"/>
    </location>
</feature>
<dbReference type="Proteomes" id="UP000318571">
    <property type="component" value="Chromosome 7"/>
</dbReference>
<dbReference type="PANTHER" id="PTHR24104:SF51">
    <property type="entry name" value="SMP-30_GLUCONOLACTONASE_LRE-LIKE REGION DOMAIN-CONTAINING PROTEIN"/>
    <property type="match status" value="1"/>
</dbReference>
<dbReference type="Gene3D" id="2.120.10.30">
    <property type="entry name" value="TolB, C-terminal domain"/>
    <property type="match status" value="1"/>
</dbReference>
<feature type="compositionally biased region" description="Basic residues" evidence="3">
    <location>
        <begin position="640"/>
        <end position="653"/>
    </location>
</feature>
<comment type="caution">
    <text evidence="4">The sequence shown here is derived from an EMBL/GenBank/DDBJ whole genome shotgun (WGS) entry which is preliminary data.</text>
</comment>
<gene>
    <name evidence="4" type="ORF">TCAL_13771</name>
</gene>
<evidence type="ECO:0000256" key="1">
    <source>
        <dbReference type="ARBA" id="ARBA00022737"/>
    </source>
</evidence>
<feature type="compositionally biased region" description="Polar residues" evidence="3">
    <location>
        <begin position="51"/>
        <end position="65"/>
    </location>
</feature>
<dbReference type="STRING" id="6832.A0A553P2Y7"/>
<evidence type="ECO:0000313" key="5">
    <source>
        <dbReference type="Proteomes" id="UP000318571"/>
    </source>
</evidence>
<evidence type="ECO:0000256" key="2">
    <source>
        <dbReference type="PROSITE-ProRule" id="PRU00504"/>
    </source>
</evidence>
<keyword evidence="1" id="KW-0677">Repeat</keyword>
<sequence>MDPSFQFEDMISALLNSCGGSSSDGLASSSENHHGTSMEGSPQLDTKEKSSTLYNNSNKDSNEPTTLGDIVSNGALTLDLPTSKLGPQVRPQDIRNLATTNDNNNATPICEEAVGIQSYLVRNNDDNDPADVQEIDASFTVDISQFQSKDDQPNSSANPMTKSKMIVHGEENDVKAMKTTTTTTTMTTTSGDTSDTNIPAKILASKEPQSICDKWGLEDDSKCATPTSLDFNRASLSHSPLSSESPVSSQVSQFSGSSSLGYGSNSGSRDPIQFIDVVNNRDEHPGGQFGPFTSQDSGLGGGSSPHLENNHDGLSHQGNTMFWDVKSSTDETGLFPMNDLSPQRKGVSLMGLEAGGVSSSELGLQGLTGLFLNDGESFSQTEINAFPSSSGVAPGQPPQMSHALKNILQLSFLEHQTPTPDLNVHQVLPESPTGMLEQDLYRPPLSTTPTLALTTHLSNALLGLDHNRQPPQIHPHLSARDLKQSANATTLFNDGCATFPNSSTAMMTGRSTRNGSSYPHSLPSPPLDIYGGGGGMPPNETLMENLAALAQLSEMEDPNSACFPSSGDFLVPPPDMMGYNLPQYPQNMAFPESNRLNSNPNRAYVEQQLMNQRSSLSPPLHTGRYPSAKSAKEWNLHHNHNHHQQQHQQHHPHSQQSHPNSIGMDGSRSGGRGCPPNRASKPMTVLVKFGQLGQGRGMFNSPHGFCLGLNQEIIIADTYNNRIQVCDKHGNSLYCFGVPGKDEGQLWCPRKIAVFPDSGNFVICDRGGQRSRMQIFTSHGQFVRQIPIRYIDIVAGLAINRHNQIVAVDSVTPTVFILSQYGELIKYIDCSADMEEPSDIAIHGREYYICDFKGHSVVVLHEDGTLLRRVGNKSVTQFPNGIDISDEGDILIGDSHGNQFHVAVYSNAGQLISEFQCPTVKVSRCCGLKITYDGAVVTLAKNNHHVLVLDTLCIY</sequence>
<feature type="region of interest" description="Disordered" evidence="3">
    <location>
        <begin position="18"/>
        <end position="70"/>
    </location>
</feature>
<feature type="compositionally biased region" description="Low complexity" evidence="3">
    <location>
        <begin position="18"/>
        <end position="30"/>
    </location>
</feature>
<organism evidence="4 5">
    <name type="scientific">Tigriopus californicus</name>
    <name type="common">Marine copepod</name>
    <dbReference type="NCBI Taxonomy" id="6832"/>
    <lineage>
        <taxon>Eukaryota</taxon>
        <taxon>Metazoa</taxon>
        <taxon>Ecdysozoa</taxon>
        <taxon>Arthropoda</taxon>
        <taxon>Crustacea</taxon>
        <taxon>Multicrustacea</taxon>
        <taxon>Hexanauplia</taxon>
        <taxon>Copepoda</taxon>
        <taxon>Harpacticoida</taxon>
        <taxon>Harpacticidae</taxon>
        <taxon>Tigriopus</taxon>
    </lineage>
</organism>
<dbReference type="OrthoDB" id="6367832at2759"/>
<dbReference type="InterPro" id="IPR001258">
    <property type="entry name" value="NHL_repeat"/>
</dbReference>
<feature type="region of interest" description="Disordered" evidence="3">
    <location>
        <begin position="640"/>
        <end position="681"/>
    </location>
</feature>
<dbReference type="SUPFAM" id="SSF101898">
    <property type="entry name" value="NHL repeat"/>
    <property type="match status" value="1"/>
</dbReference>
<dbReference type="AlphaFoldDB" id="A0A553P2Y7"/>
<evidence type="ECO:0000256" key="3">
    <source>
        <dbReference type="SAM" id="MobiDB-lite"/>
    </source>
</evidence>
<dbReference type="PROSITE" id="PS51125">
    <property type="entry name" value="NHL"/>
    <property type="match status" value="1"/>
</dbReference>
<dbReference type="Pfam" id="PF01436">
    <property type="entry name" value="NHL"/>
    <property type="match status" value="1"/>
</dbReference>
<feature type="region of interest" description="Disordered" evidence="3">
    <location>
        <begin position="235"/>
        <end position="268"/>
    </location>
</feature>
<dbReference type="InterPro" id="IPR011042">
    <property type="entry name" value="6-blade_b-propeller_TolB-like"/>
</dbReference>
<dbReference type="GO" id="GO:0043161">
    <property type="term" value="P:proteasome-mediated ubiquitin-dependent protein catabolic process"/>
    <property type="evidence" value="ECO:0007669"/>
    <property type="project" value="TreeGrafter"/>
</dbReference>
<dbReference type="GO" id="GO:0000209">
    <property type="term" value="P:protein polyubiquitination"/>
    <property type="evidence" value="ECO:0007669"/>
    <property type="project" value="TreeGrafter"/>
</dbReference>
<evidence type="ECO:0000313" key="4">
    <source>
        <dbReference type="EMBL" id="TRY72058.1"/>
    </source>
</evidence>
<dbReference type="PANTHER" id="PTHR24104">
    <property type="entry name" value="E3 UBIQUITIN-PROTEIN LIGASE NHLRC1-RELATED"/>
    <property type="match status" value="1"/>
</dbReference>
<feature type="repeat" description="NHL" evidence="2">
    <location>
        <begin position="688"/>
        <end position="729"/>
    </location>
</feature>
<keyword evidence="5" id="KW-1185">Reference proteome</keyword>
<dbReference type="GO" id="GO:0061630">
    <property type="term" value="F:ubiquitin protein ligase activity"/>
    <property type="evidence" value="ECO:0007669"/>
    <property type="project" value="TreeGrafter"/>
</dbReference>
<name>A0A553P2Y7_TIGCA</name>
<protein>
    <submittedName>
        <fullName evidence="4">Uncharacterized protein</fullName>
    </submittedName>
</protein>
<dbReference type="CDD" id="cd14959">
    <property type="entry name" value="NHL_brat_like"/>
    <property type="match status" value="1"/>
</dbReference>
<accession>A0A553P2Y7</accession>
<dbReference type="InterPro" id="IPR050952">
    <property type="entry name" value="TRIM-NHL_E3_ligases"/>
</dbReference>
<dbReference type="EMBL" id="VCGU01000008">
    <property type="protein sequence ID" value="TRY72058.1"/>
    <property type="molecule type" value="Genomic_DNA"/>
</dbReference>
<proteinExistence type="predicted"/>